<sequence>MRVFISFILIGVYYFKNFIGKAILRFICLVFFVVPLVFLALGFTGQFNIFKLMGDDEQVANLSENEANLTADTRTLLYEEVYRSMDKHQSLIWGEGAASKYESSTFDYLNDGRGRYGAEVGFLNTLLSSGIVGVGLYFMVLFVACYYGINHSKNFLCKMLSVFLAGRWVVFFAEDITKYDMNYYFLWLAVGLCFSNRFRKISDREIRAFFLLIVKNISLKKAEYIAYLRLGR</sequence>
<dbReference type="EMBL" id="BMIB01000001">
    <property type="protein sequence ID" value="GGH56521.1"/>
    <property type="molecule type" value="Genomic_DNA"/>
</dbReference>
<dbReference type="Proteomes" id="UP000627292">
    <property type="component" value="Unassembled WGS sequence"/>
</dbReference>
<keyword evidence="4 5" id="KW-0472">Membrane</keyword>
<feature type="domain" description="O-antigen ligase-related" evidence="6">
    <location>
        <begin position="4"/>
        <end position="138"/>
    </location>
</feature>
<protein>
    <recommendedName>
        <fullName evidence="6">O-antigen ligase-related domain-containing protein</fullName>
    </recommendedName>
</protein>
<evidence type="ECO:0000256" key="5">
    <source>
        <dbReference type="SAM" id="Phobius"/>
    </source>
</evidence>
<reference evidence="7" key="1">
    <citation type="journal article" date="2014" name="Int. J. Syst. Evol. Microbiol.">
        <title>Complete genome sequence of Corynebacterium casei LMG S-19264T (=DSM 44701T), isolated from a smear-ripened cheese.</title>
        <authorList>
            <consortium name="US DOE Joint Genome Institute (JGI-PGF)"/>
            <person name="Walter F."/>
            <person name="Albersmeier A."/>
            <person name="Kalinowski J."/>
            <person name="Ruckert C."/>
        </authorList>
    </citation>
    <scope>NUCLEOTIDE SEQUENCE</scope>
    <source>
        <strain evidence="7">CGMCC 1.15290</strain>
    </source>
</reference>
<name>A0A917MPQ4_9BACT</name>
<dbReference type="AlphaFoldDB" id="A0A917MPQ4"/>
<evidence type="ECO:0000256" key="3">
    <source>
        <dbReference type="ARBA" id="ARBA00022989"/>
    </source>
</evidence>
<feature type="transmembrane region" description="Helical" evidence="5">
    <location>
        <begin position="23"/>
        <end position="43"/>
    </location>
</feature>
<proteinExistence type="predicted"/>
<evidence type="ECO:0000313" key="8">
    <source>
        <dbReference type="Proteomes" id="UP000627292"/>
    </source>
</evidence>
<keyword evidence="3 5" id="KW-1133">Transmembrane helix</keyword>
<dbReference type="GO" id="GO:0016020">
    <property type="term" value="C:membrane"/>
    <property type="evidence" value="ECO:0007669"/>
    <property type="project" value="UniProtKB-SubCell"/>
</dbReference>
<evidence type="ECO:0000256" key="4">
    <source>
        <dbReference type="ARBA" id="ARBA00023136"/>
    </source>
</evidence>
<feature type="transmembrane region" description="Helical" evidence="5">
    <location>
        <begin position="179"/>
        <end position="198"/>
    </location>
</feature>
<evidence type="ECO:0000259" key="6">
    <source>
        <dbReference type="Pfam" id="PF04932"/>
    </source>
</evidence>
<gene>
    <name evidence="7" type="ORF">GCM10011379_00200</name>
</gene>
<reference evidence="7" key="2">
    <citation type="submission" date="2020-09" db="EMBL/GenBank/DDBJ databases">
        <authorList>
            <person name="Sun Q."/>
            <person name="Zhou Y."/>
        </authorList>
    </citation>
    <scope>NUCLEOTIDE SEQUENCE</scope>
    <source>
        <strain evidence="7">CGMCC 1.15290</strain>
    </source>
</reference>
<evidence type="ECO:0000256" key="1">
    <source>
        <dbReference type="ARBA" id="ARBA00004141"/>
    </source>
</evidence>
<keyword evidence="8" id="KW-1185">Reference proteome</keyword>
<evidence type="ECO:0000313" key="7">
    <source>
        <dbReference type="EMBL" id="GGH56521.1"/>
    </source>
</evidence>
<dbReference type="Pfam" id="PF04932">
    <property type="entry name" value="Wzy_C"/>
    <property type="match status" value="1"/>
</dbReference>
<organism evidence="7 8">
    <name type="scientific">Filimonas zeae</name>
    <dbReference type="NCBI Taxonomy" id="1737353"/>
    <lineage>
        <taxon>Bacteria</taxon>
        <taxon>Pseudomonadati</taxon>
        <taxon>Bacteroidota</taxon>
        <taxon>Chitinophagia</taxon>
        <taxon>Chitinophagales</taxon>
        <taxon>Chitinophagaceae</taxon>
        <taxon>Filimonas</taxon>
    </lineage>
</organism>
<accession>A0A917MPQ4</accession>
<dbReference type="InterPro" id="IPR007016">
    <property type="entry name" value="O-antigen_ligase-rel_domated"/>
</dbReference>
<comment type="subcellular location">
    <subcellularLocation>
        <location evidence="1">Membrane</location>
        <topology evidence="1">Multi-pass membrane protein</topology>
    </subcellularLocation>
</comment>
<feature type="transmembrane region" description="Helical" evidence="5">
    <location>
        <begin position="155"/>
        <end position="173"/>
    </location>
</feature>
<comment type="caution">
    <text evidence="7">The sequence shown here is derived from an EMBL/GenBank/DDBJ whole genome shotgun (WGS) entry which is preliminary data.</text>
</comment>
<feature type="transmembrane region" description="Helical" evidence="5">
    <location>
        <begin position="126"/>
        <end position="148"/>
    </location>
</feature>
<keyword evidence="2 5" id="KW-0812">Transmembrane</keyword>
<evidence type="ECO:0000256" key="2">
    <source>
        <dbReference type="ARBA" id="ARBA00022692"/>
    </source>
</evidence>